<feature type="transmembrane region" description="Helical" evidence="13">
    <location>
        <begin position="83"/>
        <end position="108"/>
    </location>
</feature>
<keyword evidence="9 13" id="KW-1133">Transmembrane helix</keyword>
<dbReference type="GO" id="GO:0046872">
    <property type="term" value="F:metal ion binding"/>
    <property type="evidence" value="ECO:0007669"/>
    <property type="project" value="UniProtKB-KW"/>
</dbReference>
<accession>U2YP15</accession>
<evidence type="ECO:0000313" key="16">
    <source>
        <dbReference type="Proteomes" id="UP000016568"/>
    </source>
</evidence>
<dbReference type="AlphaFoldDB" id="U2YP15"/>
<dbReference type="OrthoDB" id="7280471at2"/>
<dbReference type="GO" id="GO:0009055">
    <property type="term" value="F:electron transfer activity"/>
    <property type="evidence" value="ECO:0007669"/>
    <property type="project" value="InterPro"/>
</dbReference>
<name>U2YP15_9SPHN</name>
<dbReference type="RefSeq" id="WP_021691160.1">
    <property type="nucleotide sequence ID" value="NZ_BASZ01000008.1"/>
</dbReference>
<comment type="similarity">
    <text evidence="12">Belongs to the cytochrome b561 family.</text>
</comment>
<protein>
    <submittedName>
        <fullName evidence="15">Putative cytochrome b561</fullName>
    </submittedName>
</protein>
<evidence type="ECO:0000256" key="10">
    <source>
        <dbReference type="ARBA" id="ARBA00023004"/>
    </source>
</evidence>
<evidence type="ECO:0000256" key="4">
    <source>
        <dbReference type="ARBA" id="ARBA00022475"/>
    </source>
</evidence>
<keyword evidence="7" id="KW-0479">Metal-binding</keyword>
<evidence type="ECO:0000256" key="11">
    <source>
        <dbReference type="ARBA" id="ARBA00023136"/>
    </source>
</evidence>
<dbReference type="PANTHER" id="PTHR30529:SF1">
    <property type="entry name" value="CYTOCHROME B561 HOMOLOG 2"/>
    <property type="match status" value="1"/>
</dbReference>
<keyword evidence="10" id="KW-0408">Iron</keyword>
<dbReference type="EMBL" id="BASZ01000008">
    <property type="protein sequence ID" value="GAD50342.1"/>
    <property type="molecule type" value="Genomic_DNA"/>
</dbReference>
<keyword evidence="8" id="KW-0249">Electron transport</keyword>
<evidence type="ECO:0000256" key="12">
    <source>
        <dbReference type="ARBA" id="ARBA00037975"/>
    </source>
</evidence>
<feature type="domain" description="Cytochrome b561 bacterial/Ni-hydrogenase" evidence="14">
    <location>
        <begin position="10"/>
        <end position="178"/>
    </location>
</feature>
<evidence type="ECO:0000256" key="5">
    <source>
        <dbReference type="ARBA" id="ARBA00022617"/>
    </source>
</evidence>
<dbReference type="GO" id="GO:0005886">
    <property type="term" value="C:plasma membrane"/>
    <property type="evidence" value="ECO:0007669"/>
    <property type="project" value="UniProtKB-SubCell"/>
</dbReference>
<dbReference type="GO" id="GO:0022904">
    <property type="term" value="P:respiratory electron transport chain"/>
    <property type="evidence" value="ECO:0007669"/>
    <property type="project" value="InterPro"/>
</dbReference>
<comment type="cofactor">
    <cofactor evidence="1">
        <name>heme b</name>
        <dbReference type="ChEBI" id="CHEBI:60344"/>
    </cofactor>
</comment>
<feature type="transmembrane region" description="Helical" evidence="13">
    <location>
        <begin position="146"/>
        <end position="168"/>
    </location>
</feature>
<comment type="subcellular location">
    <subcellularLocation>
        <location evidence="2">Cell membrane</location>
        <topology evidence="2">Multi-pass membrane protein</topology>
    </subcellularLocation>
</comment>
<dbReference type="InterPro" id="IPR016174">
    <property type="entry name" value="Di-haem_cyt_TM"/>
</dbReference>
<dbReference type="PANTHER" id="PTHR30529">
    <property type="entry name" value="CYTOCHROME B561"/>
    <property type="match status" value="1"/>
</dbReference>
<feature type="transmembrane region" description="Helical" evidence="13">
    <location>
        <begin position="54"/>
        <end position="71"/>
    </location>
</feature>
<evidence type="ECO:0000256" key="1">
    <source>
        <dbReference type="ARBA" id="ARBA00001970"/>
    </source>
</evidence>
<dbReference type="eggNOG" id="COG3038">
    <property type="taxonomic scope" value="Bacteria"/>
</dbReference>
<keyword evidence="6 13" id="KW-0812">Transmembrane</keyword>
<comment type="caution">
    <text evidence="15">The sequence shown here is derived from an EMBL/GenBank/DDBJ whole genome shotgun (WGS) entry which is preliminary data.</text>
</comment>
<dbReference type="InterPro" id="IPR052168">
    <property type="entry name" value="Cytochrome_b561_oxidase"/>
</dbReference>
<proteinExistence type="inferred from homology"/>
<dbReference type="Proteomes" id="UP000016568">
    <property type="component" value="Unassembled WGS sequence"/>
</dbReference>
<dbReference type="KEGG" id="ntd:EGO55_03550"/>
<evidence type="ECO:0000256" key="8">
    <source>
        <dbReference type="ARBA" id="ARBA00022982"/>
    </source>
</evidence>
<reference evidence="15 16" key="1">
    <citation type="submission" date="2013-09" db="EMBL/GenBank/DDBJ databases">
        <title>Whole genome shotgun sequence of Novosphingobium tardaugens NBRC 16725.</title>
        <authorList>
            <person name="Isaki S."/>
            <person name="Hosoyama A."/>
            <person name="Tsuchikane K."/>
            <person name="Katsumata H."/>
            <person name="Ando Y."/>
            <person name="Yamazaki S."/>
            <person name="Fujita N."/>
        </authorList>
    </citation>
    <scope>NUCLEOTIDE SEQUENCE [LARGE SCALE GENOMIC DNA]</scope>
    <source>
        <strain evidence="15 16">NBRC 16725</strain>
    </source>
</reference>
<evidence type="ECO:0000256" key="6">
    <source>
        <dbReference type="ARBA" id="ARBA00022692"/>
    </source>
</evidence>
<keyword evidence="5" id="KW-0349">Heme</keyword>
<gene>
    <name evidence="15" type="ORF">NT2_08_01290</name>
</gene>
<dbReference type="Pfam" id="PF01292">
    <property type="entry name" value="Ni_hydr_CYTB"/>
    <property type="match status" value="1"/>
</dbReference>
<sequence>MAAKDSQFYYGSVSRLLHWVMAALLLWQFTGMILKELLGRTALTGFWGGTHGSVGMLLLALFIVRAVWAFANRAHRPGYRPDLLGKCAALGHFALYALMFIVPSLALLRAFGSGKGVTFFGLQLQAPTGVKTDWMTAPGNALHGNLAWLFLALILGHVLMVIVHRVWLHENILERMLGKRNTQTNATLH</sequence>
<organism evidence="15 16">
    <name type="scientific">Caenibius tardaugens NBRC 16725</name>
    <dbReference type="NCBI Taxonomy" id="1219035"/>
    <lineage>
        <taxon>Bacteria</taxon>
        <taxon>Pseudomonadati</taxon>
        <taxon>Pseudomonadota</taxon>
        <taxon>Alphaproteobacteria</taxon>
        <taxon>Sphingomonadales</taxon>
        <taxon>Erythrobacteraceae</taxon>
        <taxon>Caenibius</taxon>
    </lineage>
</organism>
<keyword evidence="4" id="KW-1003">Cell membrane</keyword>
<evidence type="ECO:0000259" key="14">
    <source>
        <dbReference type="Pfam" id="PF01292"/>
    </source>
</evidence>
<evidence type="ECO:0000313" key="15">
    <source>
        <dbReference type="EMBL" id="GAD50342.1"/>
    </source>
</evidence>
<dbReference type="SUPFAM" id="SSF81342">
    <property type="entry name" value="Transmembrane di-heme cytochromes"/>
    <property type="match status" value="1"/>
</dbReference>
<feature type="transmembrane region" description="Helical" evidence="13">
    <location>
        <begin position="16"/>
        <end position="34"/>
    </location>
</feature>
<keyword evidence="11 13" id="KW-0472">Membrane</keyword>
<dbReference type="GO" id="GO:0020037">
    <property type="term" value="F:heme binding"/>
    <property type="evidence" value="ECO:0007669"/>
    <property type="project" value="TreeGrafter"/>
</dbReference>
<evidence type="ECO:0000256" key="7">
    <source>
        <dbReference type="ARBA" id="ARBA00022723"/>
    </source>
</evidence>
<evidence type="ECO:0000256" key="13">
    <source>
        <dbReference type="SAM" id="Phobius"/>
    </source>
</evidence>
<evidence type="ECO:0000256" key="3">
    <source>
        <dbReference type="ARBA" id="ARBA00022448"/>
    </source>
</evidence>
<evidence type="ECO:0000256" key="9">
    <source>
        <dbReference type="ARBA" id="ARBA00022989"/>
    </source>
</evidence>
<dbReference type="InterPro" id="IPR011577">
    <property type="entry name" value="Cyt_b561_bac/Ni-Hgenase"/>
</dbReference>
<evidence type="ECO:0000256" key="2">
    <source>
        <dbReference type="ARBA" id="ARBA00004651"/>
    </source>
</evidence>
<keyword evidence="16" id="KW-1185">Reference proteome</keyword>
<keyword evidence="3" id="KW-0813">Transport</keyword>